<dbReference type="PANTHER" id="PTHR31339:SF0">
    <property type="entry name" value="PECTIN LYASE-LIKE SUPERFAMILY PROTEIN"/>
    <property type="match status" value="1"/>
</dbReference>
<reference evidence="6 7" key="1">
    <citation type="submission" date="2018-10" db="EMBL/GenBank/DDBJ databases">
        <title>Draft Genome Sequence of Bacteroides sp. KCTC 15687.</title>
        <authorList>
            <person name="Yu S.Y."/>
            <person name="Kim J.S."/>
            <person name="Oh B.S."/>
            <person name="Park S.H."/>
            <person name="Kang S.W."/>
            <person name="Park J.E."/>
            <person name="Choi S.H."/>
            <person name="Han K.I."/>
            <person name="Lee K.C."/>
            <person name="Eom M.K."/>
            <person name="Suh M.K."/>
            <person name="Lee D.H."/>
            <person name="Yoon H."/>
            <person name="Kim B."/>
            <person name="Yang S.J."/>
            <person name="Lee J.S."/>
            <person name="Lee J.H."/>
        </authorList>
    </citation>
    <scope>NUCLEOTIDE SEQUENCE [LARGE SCALE GENOMIC DNA]</scope>
    <source>
        <strain evidence="6 7">KCTC 15687</strain>
    </source>
</reference>
<keyword evidence="7" id="KW-1185">Reference proteome</keyword>
<protein>
    <submittedName>
        <fullName evidence="6">Polygalacturonase</fullName>
    </submittedName>
</protein>
<evidence type="ECO:0000313" key="7">
    <source>
        <dbReference type="Proteomes" id="UP000288079"/>
    </source>
</evidence>
<organism evidence="6 7">
    <name type="scientific">Bacteroides faecalis</name>
    <dbReference type="NCBI Taxonomy" id="2447885"/>
    <lineage>
        <taxon>Bacteria</taxon>
        <taxon>Pseudomonadati</taxon>
        <taxon>Bacteroidota</taxon>
        <taxon>Bacteroidia</taxon>
        <taxon>Bacteroidales</taxon>
        <taxon>Bacteroidaceae</taxon>
        <taxon>Bacteroides</taxon>
    </lineage>
</organism>
<keyword evidence="3 4" id="KW-0326">Glycosidase</keyword>
<proteinExistence type="inferred from homology"/>
<dbReference type="SMART" id="SM00710">
    <property type="entry name" value="PbH1"/>
    <property type="match status" value="3"/>
</dbReference>
<gene>
    <name evidence="6" type="ORF">KGMB02408_03520</name>
</gene>
<dbReference type="InterPro" id="IPR051801">
    <property type="entry name" value="GH28_Enzymes"/>
</dbReference>
<dbReference type="InterPro" id="IPR012334">
    <property type="entry name" value="Pectin_lyas_fold"/>
</dbReference>
<keyword evidence="5" id="KW-0732">Signal</keyword>
<dbReference type="PANTHER" id="PTHR31339">
    <property type="entry name" value="PECTIN LYASE-RELATED"/>
    <property type="match status" value="1"/>
</dbReference>
<evidence type="ECO:0000256" key="3">
    <source>
        <dbReference type="ARBA" id="ARBA00023295"/>
    </source>
</evidence>
<dbReference type="InterPro" id="IPR011050">
    <property type="entry name" value="Pectin_lyase_fold/virulence"/>
</dbReference>
<evidence type="ECO:0000313" key="6">
    <source>
        <dbReference type="EMBL" id="GCB33407.1"/>
    </source>
</evidence>
<dbReference type="Gene3D" id="2.160.20.10">
    <property type="entry name" value="Single-stranded right-handed beta-helix, Pectin lyase-like"/>
    <property type="match status" value="1"/>
</dbReference>
<dbReference type="RefSeq" id="WP_235016674.1">
    <property type="nucleotide sequence ID" value="NZ_BHWB01000001.1"/>
</dbReference>
<feature type="chain" id="PRO_5019583462" evidence="5">
    <location>
        <begin position="24"/>
        <end position="509"/>
    </location>
</feature>
<dbReference type="Proteomes" id="UP000288079">
    <property type="component" value="Unassembled WGS sequence"/>
</dbReference>
<dbReference type="PROSITE" id="PS51257">
    <property type="entry name" value="PROKAR_LIPOPROTEIN"/>
    <property type="match status" value="1"/>
</dbReference>
<feature type="signal peptide" evidence="5">
    <location>
        <begin position="1"/>
        <end position="23"/>
    </location>
</feature>
<comment type="caution">
    <text evidence="6">The sequence shown here is derived from an EMBL/GenBank/DDBJ whole genome shotgun (WGS) entry which is preliminary data.</text>
</comment>
<dbReference type="SUPFAM" id="SSF51126">
    <property type="entry name" value="Pectin lyase-like"/>
    <property type="match status" value="1"/>
</dbReference>
<evidence type="ECO:0000256" key="5">
    <source>
        <dbReference type="SAM" id="SignalP"/>
    </source>
</evidence>
<dbReference type="InterPro" id="IPR006626">
    <property type="entry name" value="PbH1"/>
</dbReference>
<dbReference type="GO" id="GO:0005975">
    <property type="term" value="P:carbohydrate metabolic process"/>
    <property type="evidence" value="ECO:0007669"/>
    <property type="project" value="InterPro"/>
</dbReference>
<evidence type="ECO:0000256" key="2">
    <source>
        <dbReference type="ARBA" id="ARBA00022801"/>
    </source>
</evidence>
<accession>A0A401LPP3</accession>
<comment type="similarity">
    <text evidence="1 4">Belongs to the glycosyl hydrolase 28 family.</text>
</comment>
<name>A0A401LPP3_9BACE</name>
<evidence type="ECO:0000256" key="1">
    <source>
        <dbReference type="ARBA" id="ARBA00008834"/>
    </source>
</evidence>
<dbReference type="GO" id="GO:0004650">
    <property type="term" value="F:polygalacturonase activity"/>
    <property type="evidence" value="ECO:0007669"/>
    <property type="project" value="InterPro"/>
</dbReference>
<dbReference type="EMBL" id="BHWB01000001">
    <property type="protein sequence ID" value="GCB33407.1"/>
    <property type="molecule type" value="Genomic_DNA"/>
</dbReference>
<sequence>MKNIQLTHILTMLSLLMFMGCSSSTKSEFNVLDYGAKSDGQTLTTAPIQSAIDDCSKAGGGVVLLPKGDYLVGTLNLHSNIEFRFETGARLIATTDLTQYQRHNTELAGVFYTEKADNVSITGKGTIFGQGMKFMYPDSAKVISGSVLDYVRQGKNLRKVNSGIGDGPLYPKDRFHQMIVFSNCTNVELSDFTCIDSPYWCFVIVHCDRITVRNLKIDNNLVIPNSDGLDIISCSNVNVSDCYFSCGDDAIVLAGYDWHFGDPGFQRITRPSKNINISNCILRSRSSAIRIGGWDQNVMSNYNFSNITIFDSNCGININIRDYAGIENINFTNLNIETRLHTGDWWGNGEPIKISAIRGRDTIPGAIRNVHFSNITCNSENSVYIYAAPECTVENIDFTNFDFQLKQSQLDQIGGGNIDLRPTSVPEKEFYASNTPIFYVENAKNIRLSNGTMSWGDNITQPYFTAPVEAIDVNTLSIDRVTASPSPANPSAPLVIAKGCTNLENHINK</sequence>
<keyword evidence="2 4" id="KW-0378">Hydrolase</keyword>
<dbReference type="Pfam" id="PF00295">
    <property type="entry name" value="Glyco_hydro_28"/>
    <property type="match status" value="1"/>
</dbReference>
<dbReference type="AlphaFoldDB" id="A0A401LPP3"/>
<evidence type="ECO:0000256" key="4">
    <source>
        <dbReference type="RuleBase" id="RU361169"/>
    </source>
</evidence>
<dbReference type="InterPro" id="IPR000743">
    <property type="entry name" value="Glyco_hydro_28"/>
</dbReference>